<accession>A0A914V282</accession>
<feature type="transmembrane region" description="Helical" evidence="1">
    <location>
        <begin position="223"/>
        <end position="246"/>
    </location>
</feature>
<dbReference type="Pfam" id="PF01275">
    <property type="entry name" value="Myelin_PLP"/>
    <property type="match status" value="1"/>
</dbReference>
<evidence type="ECO:0000313" key="3">
    <source>
        <dbReference type="WBParaSite" id="PSAMB.scaffold1400size32027.g12813.t1"/>
    </source>
</evidence>
<feature type="transmembrane region" description="Helical" evidence="1">
    <location>
        <begin position="160"/>
        <end position="179"/>
    </location>
</feature>
<keyword evidence="2" id="KW-1185">Reference proteome</keyword>
<feature type="transmembrane region" description="Helical" evidence="1">
    <location>
        <begin position="129"/>
        <end position="154"/>
    </location>
</feature>
<dbReference type="PANTHER" id="PTHR11683">
    <property type="entry name" value="MYELIN PROTEOLIPID"/>
    <property type="match status" value="1"/>
</dbReference>
<dbReference type="Proteomes" id="UP000887566">
    <property type="component" value="Unplaced"/>
</dbReference>
<keyword evidence="1" id="KW-0812">Transmembrane</keyword>
<keyword evidence="1" id="KW-1133">Transmembrane helix</keyword>
<sequence>MDGKDEKEDKMTEFRTGMALLQNANTSLRHRGRLTRDIPIASLLALVISLAGCLAFCVLFHYALNGFYRQVSELIPIHDFVPVQSVNIAIGIIFSLMAVIYFIVGTISTKNMRNNVSKERRLCVHGRTFVARNCNLLAIMTGVTYISVILWVHIFAVTSIATVLYVIFITATTKVCLLFDGKCINFSNLEPLIKPLLPPEVPNISLNFCEAKRLELCQPDQNLLSLFIVANAMCLLALISLIHFLMCMVANWKEQAINLKKVQPADNIADNLERVDLDSDGRVIPKRRMPKPDKGRFQPQRQDTVELLEDQLFQRRRQEQADEIQDPNFLKRLDSVIERYEDHKGIRKHPDEAKTNL</sequence>
<evidence type="ECO:0000313" key="2">
    <source>
        <dbReference type="Proteomes" id="UP000887566"/>
    </source>
</evidence>
<proteinExistence type="predicted"/>
<feature type="transmembrane region" description="Helical" evidence="1">
    <location>
        <begin position="38"/>
        <end position="64"/>
    </location>
</feature>
<protein>
    <submittedName>
        <fullName evidence="3">Uncharacterized protein</fullName>
    </submittedName>
</protein>
<feature type="transmembrane region" description="Helical" evidence="1">
    <location>
        <begin position="84"/>
        <end position="108"/>
    </location>
</feature>
<dbReference type="InterPro" id="IPR001614">
    <property type="entry name" value="Myelin_PLP"/>
</dbReference>
<dbReference type="GO" id="GO:0031175">
    <property type="term" value="P:neuron projection development"/>
    <property type="evidence" value="ECO:0007669"/>
    <property type="project" value="TreeGrafter"/>
</dbReference>
<keyword evidence="1" id="KW-0472">Membrane</keyword>
<name>A0A914V282_9BILA</name>
<reference evidence="3" key="1">
    <citation type="submission" date="2022-11" db="UniProtKB">
        <authorList>
            <consortium name="WormBaseParasite"/>
        </authorList>
    </citation>
    <scope>IDENTIFICATION</scope>
</reference>
<organism evidence="2 3">
    <name type="scientific">Plectus sambesii</name>
    <dbReference type="NCBI Taxonomy" id="2011161"/>
    <lineage>
        <taxon>Eukaryota</taxon>
        <taxon>Metazoa</taxon>
        <taxon>Ecdysozoa</taxon>
        <taxon>Nematoda</taxon>
        <taxon>Chromadorea</taxon>
        <taxon>Plectida</taxon>
        <taxon>Plectina</taxon>
        <taxon>Plectoidea</taxon>
        <taxon>Plectidae</taxon>
        <taxon>Plectus</taxon>
    </lineage>
</organism>
<dbReference type="GO" id="GO:0005886">
    <property type="term" value="C:plasma membrane"/>
    <property type="evidence" value="ECO:0007669"/>
    <property type="project" value="TreeGrafter"/>
</dbReference>
<evidence type="ECO:0000256" key="1">
    <source>
        <dbReference type="SAM" id="Phobius"/>
    </source>
</evidence>
<dbReference type="PANTHER" id="PTHR11683:SF12">
    <property type="entry name" value="M6, ISOFORM F"/>
    <property type="match status" value="1"/>
</dbReference>
<dbReference type="AlphaFoldDB" id="A0A914V282"/>
<dbReference type="WBParaSite" id="PSAMB.scaffold1400size32027.g12813.t1">
    <property type="protein sequence ID" value="PSAMB.scaffold1400size32027.g12813.t1"/>
    <property type="gene ID" value="PSAMB.scaffold1400size32027.g12813"/>
</dbReference>